<reference evidence="1" key="1">
    <citation type="submission" date="2023-11" db="EMBL/GenBank/DDBJ databases">
        <authorList>
            <person name="Poullet M."/>
        </authorList>
    </citation>
    <scope>NUCLEOTIDE SEQUENCE</scope>
    <source>
        <strain evidence="1">E1834</strain>
    </source>
</reference>
<evidence type="ECO:0000313" key="1">
    <source>
        <dbReference type="EMBL" id="CAK5037086.1"/>
    </source>
</evidence>
<proteinExistence type="predicted"/>
<comment type="caution">
    <text evidence="1">The sequence shown here is derived from an EMBL/GenBank/DDBJ whole genome shotgun (WGS) entry which is preliminary data.</text>
</comment>
<organism evidence="1 2">
    <name type="scientific">Meloidogyne enterolobii</name>
    <name type="common">Root-knot nematode worm</name>
    <name type="synonym">Meloidogyne mayaguensis</name>
    <dbReference type="NCBI Taxonomy" id="390850"/>
    <lineage>
        <taxon>Eukaryota</taxon>
        <taxon>Metazoa</taxon>
        <taxon>Ecdysozoa</taxon>
        <taxon>Nematoda</taxon>
        <taxon>Chromadorea</taxon>
        <taxon>Rhabditida</taxon>
        <taxon>Tylenchina</taxon>
        <taxon>Tylenchomorpha</taxon>
        <taxon>Tylenchoidea</taxon>
        <taxon>Meloidogynidae</taxon>
        <taxon>Meloidogyninae</taxon>
        <taxon>Meloidogyne</taxon>
    </lineage>
</organism>
<evidence type="ECO:0000313" key="2">
    <source>
        <dbReference type="Proteomes" id="UP001497535"/>
    </source>
</evidence>
<dbReference type="Proteomes" id="UP001497535">
    <property type="component" value="Unassembled WGS sequence"/>
</dbReference>
<name>A0ACB0Y8N6_MELEN</name>
<keyword evidence="2" id="KW-1185">Reference proteome</keyword>
<accession>A0ACB0Y8N6</accession>
<protein>
    <submittedName>
        <fullName evidence="1">Uncharacterized protein</fullName>
    </submittedName>
</protein>
<sequence length="203" mass="23991">MRMQISQLKSKEKKLLEEKNKTARLVEITKPVQNIFIKNNLNEIKEEQNIKEEFKEEKIIEEDDNNIKTKILKSPIKEKNKEKISELEQIKEEETKKEEKEPKFYAPAMPPKSVIASITRFGVLTKQELIQMKLLQRQEEGNKEALLEKKRRILDQKEENKIKAEKEEQIQNNSSDMYATWLPPEDQSGDGSTKLNRKFEGKY</sequence>
<dbReference type="EMBL" id="CAVMJV010000008">
    <property type="protein sequence ID" value="CAK5037086.1"/>
    <property type="molecule type" value="Genomic_DNA"/>
</dbReference>
<gene>
    <name evidence="1" type="ORF">MENTE1834_LOCUS9218</name>
</gene>